<evidence type="ECO:0000313" key="4">
    <source>
        <dbReference type="Proteomes" id="UP001054945"/>
    </source>
</evidence>
<dbReference type="InterPro" id="IPR045189">
    <property type="entry name" value="UBR4-like"/>
</dbReference>
<keyword evidence="4" id="KW-1185">Reference proteome</keyword>
<reference evidence="3 4" key="1">
    <citation type="submission" date="2021-06" db="EMBL/GenBank/DDBJ databases">
        <title>Caerostris extrusa draft genome.</title>
        <authorList>
            <person name="Kono N."/>
            <person name="Arakawa K."/>
        </authorList>
    </citation>
    <scope>NUCLEOTIDE SEQUENCE [LARGE SCALE GENOMIC DNA]</scope>
</reference>
<protein>
    <submittedName>
        <fullName evidence="3">E3 ubiquitin-protein ligase UBR4</fullName>
    </submittedName>
</protein>
<dbReference type="AlphaFoldDB" id="A0AAV4S629"/>
<dbReference type="InterPro" id="IPR025704">
    <property type="entry name" value="E3_Ub_ligase_UBR4_C"/>
</dbReference>
<gene>
    <name evidence="3" type="primary">UBR4</name>
    <name evidence="3" type="ORF">CEXT_168291</name>
</gene>
<feature type="non-terminal residue" evidence="3">
    <location>
        <position position="1"/>
    </location>
</feature>
<accession>A0AAV4S629</accession>
<sequence>TFRHARGRDEWESAALQNANTKCNGLLPLWGPQVPESAFASCLARHNTYLQECTGHRDVGYASTVHDIKLLLQKFAFEKSFSEDSGGGGPQSNMHLIPYLIHMTLYD</sequence>
<name>A0AAV4S629_CAEEX</name>
<dbReference type="EMBL" id="BPLR01008866">
    <property type="protein sequence ID" value="GIY27867.1"/>
    <property type="molecule type" value="Genomic_DNA"/>
</dbReference>
<proteinExistence type="inferred from homology"/>
<evidence type="ECO:0000259" key="2">
    <source>
        <dbReference type="Pfam" id="PF13764"/>
    </source>
</evidence>
<dbReference type="GO" id="GO:0008270">
    <property type="term" value="F:zinc ion binding"/>
    <property type="evidence" value="ECO:0007669"/>
    <property type="project" value="UniProtKB-KW"/>
</dbReference>
<dbReference type="Pfam" id="PF13764">
    <property type="entry name" value="E3_UbLigase_R4"/>
    <property type="match status" value="1"/>
</dbReference>
<keyword evidence="1" id="KW-0479">Metal-binding</keyword>
<feature type="domain" description="E3 ubiquitin ligase UBR4 C-terminal" evidence="2">
    <location>
        <begin position="4"/>
        <end position="106"/>
    </location>
</feature>
<dbReference type="Proteomes" id="UP001054945">
    <property type="component" value="Unassembled WGS sequence"/>
</dbReference>
<keyword evidence="1" id="KW-0862">Zinc</keyword>
<feature type="region of interest" description="UBR4 E3 catalytic module" evidence="1">
    <location>
        <begin position="1"/>
        <end position="107"/>
    </location>
</feature>
<evidence type="ECO:0000313" key="3">
    <source>
        <dbReference type="EMBL" id="GIY27867.1"/>
    </source>
</evidence>
<evidence type="ECO:0000256" key="1">
    <source>
        <dbReference type="PROSITE-ProRule" id="PRU01388"/>
    </source>
</evidence>
<dbReference type="PANTHER" id="PTHR21725">
    <property type="entry name" value="E3 UBIQUITIN-PROTEIN LIGASE UBR4"/>
    <property type="match status" value="1"/>
</dbReference>
<dbReference type="PANTHER" id="PTHR21725:SF1">
    <property type="entry name" value="E3 UBIQUITIN-PROTEIN LIGASE UBR4"/>
    <property type="match status" value="1"/>
</dbReference>
<comment type="similarity">
    <text evidence="1">Belongs to the UBR4 family.</text>
</comment>
<keyword evidence="1" id="KW-0863">Zinc-finger</keyword>
<organism evidence="3 4">
    <name type="scientific">Caerostris extrusa</name>
    <name type="common">Bark spider</name>
    <name type="synonym">Caerostris bankana</name>
    <dbReference type="NCBI Taxonomy" id="172846"/>
    <lineage>
        <taxon>Eukaryota</taxon>
        <taxon>Metazoa</taxon>
        <taxon>Ecdysozoa</taxon>
        <taxon>Arthropoda</taxon>
        <taxon>Chelicerata</taxon>
        <taxon>Arachnida</taxon>
        <taxon>Araneae</taxon>
        <taxon>Araneomorphae</taxon>
        <taxon>Entelegynae</taxon>
        <taxon>Araneoidea</taxon>
        <taxon>Araneidae</taxon>
        <taxon>Caerostris</taxon>
    </lineage>
</organism>
<dbReference type="PROSITE" id="PS52043">
    <property type="entry name" value="UBR4_E3"/>
    <property type="match status" value="1"/>
</dbReference>
<comment type="caution">
    <text evidence="3">The sequence shown here is derived from an EMBL/GenBank/DDBJ whole genome shotgun (WGS) entry which is preliminary data.</text>
</comment>